<name>A0A7C9MK38_9BACT</name>
<feature type="domain" description="Core-binding (CB)" evidence="8">
    <location>
        <begin position="104"/>
        <end position="185"/>
    </location>
</feature>
<dbReference type="PANTHER" id="PTHR30629:SF2">
    <property type="entry name" value="PROPHAGE INTEGRASE INTS-RELATED"/>
    <property type="match status" value="1"/>
</dbReference>
<evidence type="ECO:0000259" key="8">
    <source>
        <dbReference type="PROSITE" id="PS51900"/>
    </source>
</evidence>
<sequence>MILPLLTEIKIKTIKPSGKIERFHDSQGLYLELSAAGGKHWRWKYKFDGKEKRLSLGAWPDVSLKDARVLRDASRKMLREGADPGQAKKQARADGDGAGSEGAVTFKAVALEYVANQRNVWAESYTITVEGRLRLDVYPHIGERPIAEIGPMDVLSLLRRIEERRAFETASRVLAFCSQIFRYGVATGVVASDPCRDLRGALVPFSKGQHAALTKPKEVGALMLAIDDYKGSAVVRAALAFSALVFCRPGEIRHAEWEEIDFEASEWTIPAPKMKTRVEHRVPLSGQAVGVLRGLQPLTGGGKFVFPGPRGKDRPLSENGVNTALRIMGYGKDQMTAHGFRAMASTLLNELGHRPDVIEAQLAHKGADKIRAVYNRAQYMAERRELMQTWADYLDTLKASAV</sequence>
<dbReference type="InterPro" id="IPR010998">
    <property type="entry name" value="Integrase_recombinase_N"/>
</dbReference>
<dbReference type="Gene3D" id="1.10.150.130">
    <property type="match status" value="1"/>
</dbReference>
<comment type="similarity">
    <text evidence="1">Belongs to the 'phage' integrase family.</text>
</comment>
<evidence type="ECO:0000256" key="5">
    <source>
        <dbReference type="PROSITE-ProRule" id="PRU01248"/>
    </source>
</evidence>
<keyword evidence="10" id="KW-1185">Reference proteome</keyword>
<evidence type="ECO:0000313" key="9">
    <source>
        <dbReference type="EMBL" id="MYL82553.1"/>
    </source>
</evidence>
<dbReference type="InterPro" id="IPR011010">
    <property type="entry name" value="DNA_brk_join_enz"/>
</dbReference>
<feature type="region of interest" description="Disordered" evidence="6">
    <location>
        <begin position="78"/>
        <end position="100"/>
    </location>
</feature>
<dbReference type="InterPro" id="IPR044068">
    <property type="entry name" value="CB"/>
</dbReference>
<dbReference type="EMBL" id="WVUD01000006">
    <property type="protein sequence ID" value="MYL82553.1"/>
    <property type="molecule type" value="Genomic_DNA"/>
</dbReference>
<dbReference type="PANTHER" id="PTHR30629">
    <property type="entry name" value="PROPHAGE INTEGRASE"/>
    <property type="match status" value="1"/>
</dbReference>
<keyword evidence="4" id="KW-0233">DNA recombination</keyword>
<dbReference type="SUPFAM" id="SSF56349">
    <property type="entry name" value="DNA breaking-rejoining enzymes"/>
    <property type="match status" value="1"/>
</dbReference>
<keyword evidence="2" id="KW-0229">DNA integration</keyword>
<evidence type="ECO:0000256" key="2">
    <source>
        <dbReference type="ARBA" id="ARBA00022908"/>
    </source>
</evidence>
<dbReference type="GO" id="GO:0015074">
    <property type="term" value="P:DNA integration"/>
    <property type="evidence" value="ECO:0007669"/>
    <property type="project" value="UniProtKB-KW"/>
</dbReference>
<evidence type="ECO:0000256" key="4">
    <source>
        <dbReference type="ARBA" id="ARBA00023172"/>
    </source>
</evidence>
<accession>A0A7C9MK38</accession>
<dbReference type="GO" id="GO:0006310">
    <property type="term" value="P:DNA recombination"/>
    <property type="evidence" value="ECO:0007669"/>
    <property type="project" value="UniProtKB-KW"/>
</dbReference>
<comment type="caution">
    <text evidence="9">The sequence shown here is derived from an EMBL/GenBank/DDBJ whole genome shotgun (WGS) entry which is preliminary data.</text>
</comment>
<evidence type="ECO:0000313" key="10">
    <source>
        <dbReference type="Proteomes" id="UP000482487"/>
    </source>
</evidence>
<dbReference type="Gene3D" id="1.10.443.10">
    <property type="entry name" value="Intergrase catalytic core"/>
    <property type="match status" value="1"/>
</dbReference>
<dbReference type="Pfam" id="PF22022">
    <property type="entry name" value="Phage_int_M"/>
    <property type="match status" value="1"/>
</dbReference>
<dbReference type="PROSITE" id="PS51898">
    <property type="entry name" value="TYR_RECOMBINASE"/>
    <property type="match status" value="1"/>
</dbReference>
<dbReference type="OrthoDB" id="9775880at2"/>
<dbReference type="InterPro" id="IPR013762">
    <property type="entry name" value="Integrase-like_cat_sf"/>
</dbReference>
<evidence type="ECO:0000259" key="7">
    <source>
        <dbReference type="PROSITE" id="PS51898"/>
    </source>
</evidence>
<dbReference type="Gene3D" id="3.30.160.390">
    <property type="entry name" value="Integrase, DNA-binding domain"/>
    <property type="match status" value="1"/>
</dbReference>
<organism evidence="9 10">
    <name type="scientific">Solidesulfovibrio aerotolerans</name>
    <dbReference type="NCBI Taxonomy" id="295255"/>
    <lineage>
        <taxon>Bacteria</taxon>
        <taxon>Pseudomonadati</taxon>
        <taxon>Thermodesulfobacteriota</taxon>
        <taxon>Desulfovibrionia</taxon>
        <taxon>Desulfovibrionales</taxon>
        <taxon>Desulfovibrionaceae</taxon>
        <taxon>Solidesulfovibrio</taxon>
    </lineage>
</organism>
<evidence type="ECO:0000256" key="1">
    <source>
        <dbReference type="ARBA" id="ARBA00008857"/>
    </source>
</evidence>
<evidence type="ECO:0000256" key="6">
    <source>
        <dbReference type="SAM" id="MobiDB-lite"/>
    </source>
</evidence>
<keyword evidence="3 5" id="KW-0238">DNA-binding</keyword>
<dbReference type="PROSITE" id="PS51900">
    <property type="entry name" value="CB"/>
    <property type="match status" value="1"/>
</dbReference>
<dbReference type="Proteomes" id="UP000482487">
    <property type="component" value="Unassembled WGS sequence"/>
</dbReference>
<dbReference type="InterPro" id="IPR053876">
    <property type="entry name" value="Phage_int_M"/>
</dbReference>
<dbReference type="Pfam" id="PF13356">
    <property type="entry name" value="Arm-DNA-bind_3"/>
    <property type="match status" value="1"/>
</dbReference>
<dbReference type="GO" id="GO:0003677">
    <property type="term" value="F:DNA binding"/>
    <property type="evidence" value="ECO:0007669"/>
    <property type="project" value="UniProtKB-UniRule"/>
</dbReference>
<protein>
    <submittedName>
        <fullName evidence="9">Tyrosine-type recombinase/integrase</fullName>
    </submittedName>
</protein>
<evidence type="ECO:0000256" key="3">
    <source>
        <dbReference type="ARBA" id="ARBA00023125"/>
    </source>
</evidence>
<dbReference type="AlphaFoldDB" id="A0A7C9MK38"/>
<dbReference type="CDD" id="cd00801">
    <property type="entry name" value="INT_P4_C"/>
    <property type="match status" value="1"/>
</dbReference>
<gene>
    <name evidence="9" type="ORF">GTA51_05305</name>
</gene>
<dbReference type="InterPro" id="IPR050808">
    <property type="entry name" value="Phage_Integrase"/>
</dbReference>
<dbReference type="InterPro" id="IPR038488">
    <property type="entry name" value="Integrase_DNA-bd_sf"/>
</dbReference>
<feature type="domain" description="Tyr recombinase" evidence="7">
    <location>
        <begin position="208"/>
        <end position="388"/>
    </location>
</feature>
<proteinExistence type="inferred from homology"/>
<dbReference type="Pfam" id="PF00589">
    <property type="entry name" value="Phage_integrase"/>
    <property type="match status" value="1"/>
</dbReference>
<dbReference type="InterPro" id="IPR025166">
    <property type="entry name" value="Integrase_DNA_bind_dom"/>
</dbReference>
<reference evidence="9 10" key="1">
    <citation type="submission" date="2020-01" db="EMBL/GenBank/DDBJ databases">
        <title>Genome sequence of Desulfovibrio aerotolerans DSM 16695(T).</title>
        <authorList>
            <person name="Karnachuk O."/>
            <person name="Avakyan M."/>
            <person name="Mardanov A."/>
            <person name="Kadnikov V."/>
            <person name="Ravin N."/>
        </authorList>
    </citation>
    <scope>NUCLEOTIDE SEQUENCE [LARGE SCALE GENOMIC DNA]</scope>
    <source>
        <strain evidence="9 10">DSM 16695</strain>
    </source>
</reference>
<dbReference type="InterPro" id="IPR002104">
    <property type="entry name" value="Integrase_catalytic"/>
</dbReference>